<protein>
    <recommendedName>
        <fullName evidence="3">Lipoprotein</fullName>
    </recommendedName>
</protein>
<organism evidence="1 2">
    <name type="scientific">Blastopirellula retiformator</name>
    <dbReference type="NCBI Taxonomy" id="2527970"/>
    <lineage>
        <taxon>Bacteria</taxon>
        <taxon>Pseudomonadati</taxon>
        <taxon>Planctomycetota</taxon>
        <taxon>Planctomycetia</taxon>
        <taxon>Pirellulales</taxon>
        <taxon>Pirellulaceae</taxon>
        <taxon>Blastopirellula</taxon>
    </lineage>
</organism>
<gene>
    <name evidence="1" type="ORF">Enr8_30090</name>
</gene>
<evidence type="ECO:0000313" key="1">
    <source>
        <dbReference type="EMBL" id="TWT33184.1"/>
    </source>
</evidence>
<evidence type="ECO:0008006" key="3">
    <source>
        <dbReference type="Google" id="ProtNLM"/>
    </source>
</evidence>
<dbReference type="Proteomes" id="UP000318878">
    <property type="component" value="Unassembled WGS sequence"/>
</dbReference>
<dbReference type="AlphaFoldDB" id="A0A5C5V3P2"/>
<dbReference type="EMBL" id="SJPF01000003">
    <property type="protein sequence ID" value="TWT33184.1"/>
    <property type="molecule type" value="Genomic_DNA"/>
</dbReference>
<reference evidence="1 2" key="1">
    <citation type="submission" date="2019-02" db="EMBL/GenBank/DDBJ databases">
        <title>Deep-cultivation of Planctomycetes and their phenomic and genomic characterization uncovers novel biology.</title>
        <authorList>
            <person name="Wiegand S."/>
            <person name="Jogler M."/>
            <person name="Boedeker C."/>
            <person name="Pinto D."/>
            <person name="Vollmers J."/>
            <person name="Rivas-Marin E."/>
            <person name="Kohn T."/>
            <person name="Peeters S.H."/>
            <person name="Heuer A."/>
            <person name="Rast P."/>
            <person name="Oberbeckmann S."/>
            <person name="Bunk B."/>
            <person name="Jeske O."/>
            <person name="Meyerdierks A."/>
            <person name="Storesund J.E."/>
            <person name="Kallscheuer N."/>
            <person name="Luecker S."/>
            <person name="Lage O.M."/>
            <person name="Pohl T."/>
            <person name="Merkel B.J."/>
            <person name="Hornburger P."/>
            <person name="Mueller R.-W."/>
            <person name="Bruemmer F."/>
            <person name="Labrenz M."/>
            <person name="Spormann A.M."/>
            <person name="Op Den Camp H."/>
            <person name="Overmann J."/>
            <person name="Amann R."/>
            <person name="Jetten M.S.M."/>
            <person name="Mascher T."/>
            <person name="Medema M.H."/>
            <person name="Devos D.P."/>
            <person name="Kaster A.-K."/>
            <person name="Ovreas L."/>
            <person name="Rohde M."/>
            <person name="Galperin M.Y."/>
            <person name="Jogler C."/>
        </authorList>
    </citation>
    <scope>NUCLEOTIDE SEQUENCE [LARGE SCALE GENOMIC DNA]</scope>
    <source>
        <strain evidence="1 2">Enr8</strain>
    </source>
</reference>
<dbReference type="PROSITE" id="PS51257">
    <property type="entry name" value="PROKAR_LIPOPROTEIN"/>
    <property type="match status" value="1"/>
</dbReference>
<accession>A0A5C5V3P2</accession>
<evidence type="ECO:0000313" key="2">
    <source>
        <dbReference type="Proteomes" id="UP000318878"/>
    </source>
</evidence>
<sequence length="37" mass="4205">MRRISLILSLLFLIVTTLSCLLKNALVAFFNLARLRA</sequence>
<name>A0A5C5V3P2_9BACT</name>
<proteinExistence type="predicted"/>
<keyword evidence="2" id="KW-1185">Reference proteome</keyword>
<comment type="caution">
    <text evidence="1">The sequence shown here is derived from an EMBL/GenBank/DDBJ whole genome shotgun (WGS) entry which is preliminary data.</text>
</comment>